<accession>A4TGA1</accession>
<feature type="transmembrane region" description="Helical" evidence="2">
    <location>
        <begin position="81"/>
        <end position="102"/>
    </location>
</feature>
<dbReference type="HOGENOM" id="CLU_2058780_0_0_11"/>
<feature type="compositionally biased region" description="Basic and acidic residues" evidence="1">
    <location>
        <begin position="65"/>
        <end position="74"/>
    </location>
</feature>
<feature type="chain" id="PRO_5038506655" evidence="3">
    <location>
        <begin position="39"/>
        <end position="114"/>
    </location>
</feature>
<name>A4TGA1_MYCGI</name>
<keyword evidence="4" id="KW-0614">Plasmid</keyword>
<feature type="region of interest" description="Disordered" evidence="1">
    <location>
        <begin position="42"/>
        <end position="76"/>
    </location>
</feature>
<dbReference type="OrthoDB" id="9952013at2"/>
<feature type="signal peptide" evidence="3">
    <location>
        <begin position="1"/>
        <end position="38"/>
    </location>
</feature>
<organism evidence="4">
    <name type="scientific">Mycolicibacterium gilvum (strain PYR-GCK)</name>
    <name type="common">Mycobacterium gilvum (strain PYR-GCK)</name>
    <dbReference type="NCBI Taxonomy" id="350054"/>
    <lineage>
        <taxon>Bacteria</taxon>
        <taxon>Bacillati</taxon>
        <taxon>Actinomycetota</taxon>
        <taxon>Actinomycetes</taxon>
        <taxon>Mycobacteriales</taxon>
        <taxon>Mycobacteriaceae</taxon>
        <taxon>Mycolicibacterium</taxon>
    </lineage>
</organism>
<gene>
    <name evidence="4" type="ordered locus">Mflv_5383</name>
</gene>
<dbReference type="AlphaFoldDB" id="A4TGA1"/>
<dbReference type="EMBL" id="CP000657">
    <property type="protein sequence ID" value="ABP47844.1"/>
    <property type="molecule type" value="Genomic_DNA"/>
</dbReference>
<evidence type="ECO:0000256" key="3">
    <source>
        <dbReference type="SAM" id="SignalP"/>
    </source>
</evidence>
<keyword evidence="2" id="KW-1133">Transmembrane helix</keyword>
<geneLocation type="plasmid" evidence="4">
    <name>pMFLV01</name>
</geneLocation>
<evidence type="ECO:0000313" key="4">
    <source>
        <dbReference type="EMBL" id="ABP47844.1"/>
    </source>
</evidence>
<reference evidence="4" key="1">
    <citation type="submission" date="2007-04" db="EMBL/GenBank/DDBJ databases">
        <title>Complete sequence of plasmid1 pMFLV01 of Mycobacterium gilvum PYR-GCK.</title>
        <authorList>
            <consortium name="US DOE Joint Genome Institute"/>
            <person name="Copeland A."/>
            <person name="Lucas S."/>
            <person name="Lapidus A."/>
            <person name="Barry K."/>
            <person name="Detter J.C."/>
            <person name="Glavina del Rio T."/>
            <person name="Hammon N."/>
            <person name="Israni S."/>
            <person name="Dalin E."/>
            <person name="Tice H."/>
            <person name="Pitluck S."/>
            <person name="Chain P."/>
            <person name="Malfatti S."/>
            <person name="Shin M."/>
            <person name="Vergez L."/>
            <person name="Schmutz J."/>
            <person name="Larimer F."/>
            <person name="Land M."/>
            <person name="Hauser L."/>
            <person name="Kyrpides N."/>
            <person name="Mikhailova N."/>
            <person name="Miller C."/>
            <person name="Richardson P."/>
        </authorList>
    </citation>
    <scope>NUCLEOTIDE SEQUENCE</scope>
    <source>
        <strain evidence="4">PYR-GCK</strain>
        <plasmid evidence="4">pMFLV01</plasmid>
    </source>
</reference>
<sequence length="114" mass="11812">MTGGTPRRCRRSRRWPARAAVVVAVVATLLGLASTVAANVAAEPTSAQATSTAPPRPVGSTPTKHSYDDTHPDQPEVANPALWILGGAVAGLVAIAVIMLRAGRPARHHLNRGP</sequence>
<evidence type="ECO:0000256" key="2">
    <source>
        <dbReference type="SAM" id="Phobius"/>
    </source>
</evidence>
<proteinExistence type="predicted"/>
<protein>
    <submittedName>
        <fullName evidence="4">Uncharacterized protein</fullName>
    </submittedName>
</protein>
<dbReference type="KEGG" id="mgi:Mflv_5383"/>
<keyword evidence="3" id="KW-0732">Signal</keyword>
<evidence type="ECO:0000256" key="1">
    <source>
        <dbReference type="SAM" id="MobiDB-lite"/>
    </source>
</evidence>
<keyword evidence="2" id="KW-0812">Transmembrane</keyword>
<keyword evidence="2" id="KW-0472">Membrane</keyword>